<feature type="region of interest" description="Disordered" evidence="1">
    <location>
        <begin position="47"/>
        <end position="157"/>
    </location>
</feature>
<keyword evidence="3" id="KW-1185">Reference proteome</keyword>
<feature type="compositionally biased region" description="Low complexity" evidence="1">
    <location>
        <begin position="363"/>
        <end position="376"/>
    </location>
</feature>
<feature type="region of interest" description="Disordered" evidence="1">
    <location>
        <begin position="1"/>
        <end position="27"/>
    </location>
</feature>
<evidence type="ECO:0000256" key="1">
    <source>
        <dbReference type="SAM" id="MobiDB-lite"/>
    </source>
</evidence>
<dbReference type="InParanoid" id="A0A1V8T4T5"/>
<dbReference type="AlphaFoldDB" id="A0A1V8T4T5"/>
<accession>A0A1V8T4T5</accession>
<feature type="region of interest" description="Disordered" evidence="1">
    <location>
        <begin position="351"/>
        <end position="382"/>
    </location>
</feature>
<sequence>MPPKRMTKAPRGDKTATTKQRSGVDVEPRLQTIKRAYTARTATLEKPKAQKIAVKSANEPIDVDKSGSDGEINLDTESDEPADVVIKPKAKAKAVTKPRQAPARKTAAAPRATAPAKSKQAPTCTALKRKASSKALVPGSSDESSSSGDSSIEPGGRLTLAKLKRTVDKHAKWCPFVRMNKKLKVRMSMMTRVVVQNAGVSDEDESDDEDGEGDVVMVVYGRLEKVTRGKRGGRGVAQSTKQSAVKGAVKTKVTVAAEPKAKAAAKPKAQATKAGHMAPKSLLPGTIDNDRKAMHVDSSKSVADDDEDETEANASSAGSADSGDESDGVQQVEVEDKYSLLSSLSTKKLERSWKKDFEDARDPLSSLTSLSGTPSGVPADVI</sequence>
<comment type="caution">
    <text evidence="2">The sequence shown here is derived from an EMBL/GenBank/DDBJ whole genome shotgun (WGS) entry which is preliminary data.</text>
</comment>
<feature type="compositionally biased region" description="Basic and acidic residues" evidence="1">
    <location>
        <begin position="351"/>
        <end position="362"/>
    </location>
</feature>
<feature type="compositionally biased region" description="Acidic residues" evidence="1">
    <location>
        <begin position="72"/>
        <end position="82"/>
    </location>
</feature>
<feature type="compositionally biased region" description="Low complexity" evidence="1">
    <location>
        <begin position="259"/>
        <end position="274"/>
    </location>
</feature>
<dbReference type="Proteomes" id="UP000192596">
    <property type="component" value="Unassembled WGS sequence"/>
</dbReference>
<dbReference type="EMBL" id="NAJO01000017">
    <property type="protein sequence ID" value="OQO06228.1"/>
    <property type="molecule type" value="Genomic_DNA"/>
</dbReference>
<organism evidence="2 3">
    <name type="scientific">Cryoendolithus antarcticus</name>
    <dbReference type="NCBI Taxonomy" id="1507870"/>
    <lineage>
        <taxon>Eukaryota</taxon>
        <taxon>Fungi</taxon>
        <taxon>Dikarya</taxon>
        <taxon>Ascomycota</taxon>
        <taxon>Pezizomycotina</taxon>
        <taxon>Dothideomycetes</taxon>
        <taxon>Dothideomycetidae</taxon>
        <taxon>Cladosporiales</taxon>
        <taxon>Cladosporiaceae</taxon>
        <taxon>Cryoendolithus</taxon>
    </lineage>
</organism>
<protein>
    <submittedName>
        <fullName evidence="2">Uncharacterized protein</fullName>
    </submittedName>
</protein>
<gene>
    <name evidence="2" type="ORF">B0A48_08816</name>
</gene>
<feature type="compositionally biased region" description="Basic and acidic residues" evidence="1">
    <location>
        <begin position="288"/>
        <end position="298"/>
    </location>
</feature>
<reference evidence="3" key="1">
    <citation type="submission" date="2017-03" db="EMBL/GenBank/DDBJ databases">
        <title>Genomes of endolithic fungi from Antarctica.</title>
        <authorList>
            <person name="Coleine C."/>
            <person name="Masonjones S."/>
            <person name="Stajich J.E."/>
        </authorList>
    </citation>
    <scope>NUCLEOTIDE SEQUENCE [LARGE SCALE GENOMIC DNA]</scope>
    <source>
        <strain evidence="3">CCFEE 5527</strain>
    </source>
</reference>
<evidence type="ECO:0000313" key="2">
    <source>
        <dbReference type="EMBL" id="OQO06228.1"/>
    </source>
</evidence>
<feature type="compositionally biased region" description="Low complexity" evidence="1">
    <location>
        <begin position="138"/>
        <end position="156"/>
    </location>
</feature>
<feature type="compositionally biased region" description="Basic and acidic residues" evidence="1">
    <location>
        <begin position="10"/>
        <end position="27"/>
    </location>
</feature>
<evidence type="ECO:0000313" key="3">
    <source>
        <dbReference type="Proteomes" id="UP000192596"/>
    </source>
</evidence>
<proteinExistence type="predicted"/>
<feature type="compositionally biased region" description="Low complexity" evidence="1">
    <location>
        <begin position="312"/>
        <end position="321"/>
    </location>
</feature>
<feature type="region of interest" description="Disordered" evidence="1">
    <location>
        <begin position="259"/>
        <end position="337"/>
    </location>
</feature>
<feature type="compositionally biased region" description="Low complexity" evidence="1">
    <location>
        <begin position="97"/>
        <end position="117"/>
    </location>
</feature>
<name>A0A1V8T4T5_9PEZI</name>